<dbReference type="UniPathway" id="UPA00120">
    <property type="reaction ID" value="UER00203"/>
</dbReference>
<sequence>MKVRGIRGATTVEVNEEEAILTATRQLLEEIVEHNKVLPEDIASVFITATSDLTATFPAMAIRRMPDWEAVPLMCATEIDVPGSLPLCIRLLLHANTDRGQKEIRHVYLREARNLRPDLTTP</sequence>
<dbReference type="InterPro" id="IPR008243">
    <property type="entry name" value="Chorismate_mutase_AroH"/>
</dbReference>
<dbReference type="EMBL" id="FPAA01000012">
    <property type="protein sequence ID" value="SFS94511.1"/>
    <property type="molecule type" value="Genomic_DNA"/>
</dbReference>
<dbReference type="GO" id="GO:0009073">
    <property type="term" value="P:aromatic amino acid family biosynthetic process"/>
    <property type="evidence" value="ECO:0007669"/>
    <property type="project" value="UniProtKB-UniRule"/>
</dbReference>
<feature type="binding site" evidence="2">
    <location>
        <position position="108"/>
    </location>
    <ligand>
        <name>prephenate</name>
        <dbReference type="ChEBI" id="CHEBI:29934"/>
    </ligand>
</feature>
<gene>
    <name evidence="4" type="ORF">SAMN05444972_11242</name>
</gene>
<keyword evidence="5" id="KW-1185">Reference proteome</keyword>
<comment type="catalytic activity">
    <reaction evidence="3">
        <text>chorismate = prephenate</text>
        <dbReference type="Rhea" id="RHEA:13897"/>
        <dbReference type="ChEBI" id="CHEBI:29748"/>
        <dbReference type="ChEBI" id="CHEBI:29934"/>
        <dbReference type="EC" id="5.4.99.5"/>
    </reaction>
</comment>
<feature type="binding site" evidence="2">
    <location>
        <position position="90"/>
    </location>
    <ligand>
        <name>prephenate</name>
        <dbReference type="ChEBI" id="CHEBI:29934"/>
    </ligand>
</feature>
<dbReference type="AlphaFoldDB" id="A0A1I6TZ85"/>
<dbReference type="OrthoDB" id="9802232at2"/>
<dbReference type="InterPro" id="IPR035959">
    <property type="entry name" value="RutC-like_sf"/>
</dbReference>
<dbReference type="GO" id="GO:0004106">
    <property type="term" value="F:chorismate mutase activity"/>
    <property type="evidence" value="ECO:0007669"/>
    <property type="project" value="UniProtKB-UniRule"/>
</dbReference>
<dbReference type="SUPFAM" id="SSF55298">
    <property type="entry name" value="YjgF-like"/>
    <property type="match status" value="1"/>
</dbReference>
<dbReference type="GO" id="GO:0008652">
    <property type="term" value="P:amino acid biosynthetic process"/>
    <property type="evidence" value="ECO:0007669"/>
    <property type="project" value="UniProtKB-UniRule"/>
</dbReference>
<dbReference type="EC" id="5.4.99.5" evidence="1 3"/>
<dbReference type="PANTHER" id="PTHR21164">
    <property type="entry name" value="CHORISMATE MUTASE"/>
    <property type="match status" value="1"/>
</dbReference>
<proteinExistence type="predicted"/>
<keyword evidence="2 3" id="KW-0057">Aromatic amino acid biosynthesis</keyword>
<dbReference type="PROSITE" id="PS51167">
    <property type="entry name" value="CHORISMATE_MUT_1"/>
    <property type="match status" value="1"/>
</dbReference>
<organism evidence="4 5">
    <name type="scientific">Marininema halotolerans</name>
    <dbReference type="NCBI Taxonomy" id="1155944"/>
    <lineage>
        <taxon>Bacteria</taxon>
        <taxon>Bacillati</taxon>
        <taxon>Bacillota</taxon>
        <taxon>Bacilli</taxon>
        <taxon>Bacillales</taxon>
        <taxon>Thermoactinomycetaceae</taxon>
        <taxon>Marininema</taxon>
    </lineage>
</organism>
<name>A0A1I6TZ85_9BACL</name>
<evidence type="ECO:0000256" key="1">
    <source>
        <dbReference type="NCBIfam" id="TIGR01796"/>
    </source>
</evidence>
<dbReference type="PANTHER" id="PTHR21164:SF0">
    <property type="entry name" value="CHORISMATE MUTASE AROH"/>
    <property type="match status" value="1"/>
</dbReference>
<reference evidence="5" key="1">
    <citation type="submission" date="2016-10" db="EMBL/GenBank/DDBJ databases">
        <authorList>
            <person name="Varghese N."/>
            <person name="Submissions S."/>
        </authorList>
    </citation>
    <scope>NUCLEOTIDE SEQUENCE [LARGE SCALE GENOMIC DNA]</scope>
    <source>
        <strain evidence="5">DSM 45789</strain>
    </source>
</reference>
<accession>A0A1I6TZ85</accession>
<evidence type="ECO:0000256" key="3">
    <source>
        <dbReference type="PROSITE-ProRule" id="PRU00514"/>
    </source>
</evidence>
<dbReference type="Proteomes" id="UP000198660">
    <property type="component" value="Unassembled WGS sequence"/>
</dbReference>
<dbReference type="Gene3D" id="3.30.1330.40">
    <property type="entry name" value="RutC-like"/>
    <property type="match status" value="1"/>
</dbReference>
<dbReference type="NCBIfam" id="TIGR01796">
    <property type="entry name" value="CM_mono_aroH"/>
    <property type="match status" value="1"/>
</dbReference>
<dbReference type="RefSeq" id="WP_091838632.1">
    <property type="nucleotide sequence ID" value="NZ_FPAA01000012.1"/>
</dbReference>
<evidence type="ECO:0000256" key="2">
    <source>
        <dbReference type="PIRSR" id="PIRSR005965-1"/>
    </source>
</evidence>
<evidence type="ECO:0000313" key="4">
    <source>
        <dbReference type="EMBL" id="SFS94511.1"/>
    </source>
</evidence>
<dbReference type="CDD" id="cd02185">
    <property type="entry name" value="AroH"/>
    <property type="match status" value="1"/>
</dbReference>
<protein>
    <recommendedName>
        <fullName evidence="1 3">chorismate mutase</fullName>
        <ecNumber evidence="1 3">5.4.99.5</ecNumber>
    </recommendedName>
</protein>
<dbReference type="PIRSF" id="PIRSF005965">
    <property type="entry name" value="Chor_mut_AroH"/>
    <property type="match status" value="1"/>
</dbReference>
<keyword evidence="2 3" id="KW-0028">Amino-acid biosynthesis</keyword>
<dbReference type="GO" id="GO:0046417">
    <property type="term" value="P:chorismate metabolic process"/>
    <property type="evidence" value="ECO:0007669"/>
    <property type="project" value="TreeGrafter"/>
</dbReference>
<keyword evidence="3" id="KW-0413">Isomerase</keyword>
<evidence type="ECO:0000313" key="5">
    <source>
        <dbReference type="Proteomes" id="UP000198660"/>
    </source>
</evidence>
<dbReference type="Pfam" id="PF07736">
    <property type="entry name" value="CM_1"/>
    <property type="match status" value="1"/>
</dbReference>
<feature type="binding site" evidence="2">
    <location>
        <position position="7"/>
    </location>
    <ligand>
        <name>prephenate</name>
        <dbReference type="ChEBI" id="CHEBI:29934"/>
    </ligand>
</feature>